<proteinExistence type="predicted"/>
<protein>
    <submittedName>
        <fullName evidence="2">Uncharacterized protein</fullName>
    </submittedName>
</protein>
<accession>A0A423UB98</accession>
<feature type="compositionally biased region" description="Basic residues" evidence="1">
    <location>
        <begin position="94"/>
        <end position="104"/>
    </location>
</feature>
<dbReference type="Proteomes" id="UP000283509">
    <property type="component" value="Unassembled WGS sequence"/>
</dbReference>
<keyword evidence="3" id="KW-1185">Reference proteome</keyword>
<reference evidence="2 3" key="2">
    <citation type="submission" date="2019-01" db="EMBL/GenBank/DDBJ databases">
        <title>The decoding of complex shrimp genome reveals the adaptation for benthos swimmer, frequently molting mechanism and breeding impact on genome.</title>
        <authorList>
            <person name="Sun Y."/>
            <person name="Gao Y."/>
            <person name="Yu Y."/>
        </authorList>
    </citation>
    <scope>NUCLEOTIDE SEQUENCE [LARGE SCALE GENOMIC DNA]</scope>
    <source>
        <tissue evidence="2">Muscle</tissue>
    </source>
</reference>
<organism evidence="2 3">
    <name type="scientific">Penaeus vannamei</name>
    <name type="common">Whiteleg shrimp</name>
    <name type="synonym">Litopenaeus vannamei</name>
    <dbReference type="NCBI Taxonomy" id="6689"/>
    <lineage>
        <taxon>Eukaryota</taxon>
        <taxon>Metazoa</taxon>
        <taxon>Ecdysozoa</taxon>
        <taxon>Arthropoda</taxon>
        <taxon>Crustacea</taxon>
        <taxon>Multicrustacea</taxon>
        <taxon>Malacostraca</taxon>
        <taxon>Eumalacostraca</taxon>
        <taxon>Eucarida</taxon>
        <taxon>Decapoda</taxon>
        <taxon>Dendrobranchiata</taxon>
        <taxon>Penaeoidea</taxon>
        <taxon>Penaeidae</taxon>
        <taxon>Penaeus</taxon>
    </lineage>
</organism>
<gene>
    <name evidence="2" type="ORF">C7M84_000563</name>
</gene>
<name>A0A423UB98_PENVA</name>
<comment type="caution">
    <text evidence="2">The sequence shown here is derived from an EMBL/GenBank/DDBJ whole genome shotgun (WGS) entry which is preliminary data.</text>
</comment>
<evidence type="ECO:0000313" key="3">
    <source>
        <dbReference type="Proteomes" id="UP000283509"/>
    </source>
</evidence>
<sequence length="148" mass="16474">MLHISRILSSFSRYERSMEANGDLGSPLLRRKVMCHTDTADDLVDYRVPLAIKALTQTPASFSPPPSPPIPALFTPRAKRIAREGSPPFSFHSRSPKQRTRNRASLHVGERVRITSAANVGFLSRFGPEQHSRSLALRIVSRDSQARG</sequence>
<evidence type="ECO:0000256" key="1">
    <source>
        <dbReference type="SAM" id="MobiDB-lite"/>
    </source>
</evidence>
<dbReference type="AlphaFoldDB" id="A0A423UB98"/>
<reference evidence="2 3" key="1">
    <citation type="submission" date="2018-04" db="EMBL/GenBank/DDBJ databases">
        <authorList>
            <person name="Zhang X."/>
            <person name="Yuan J."/>
            <person name="Li F."/>
            <person name="Xiang J."/>
        </authorList>
    </citation>
    <scope>NUCLEOTIDE SEQUENCE [LARGE SCALE GENOMIC DNA]</scope>
    <source>
        <tissue evidence="2">Muscle</tissue>
    </source>
</reference>
<feature type="region of interest" description="Disordered" evidence="1">
    <location>
        <begin position="84"/>
        <end position="107"/>
    </location>
</feature>
<dbReference type="EMBL" id="QCYY01000109">
    <property type="protein sequence ID" value="ROT85988.1"/>
    <property type="molecule type" value="Genomic_DNA"/>
</dbReference>
<evidence type="ECO:0000313" key="2">
    <source>
        <dbReference type="EMBL" id="ROT85988.1"/>
    </source>
</evidence>